<comment type="catalytic activity">
    <reaction evidence="8">
        <text>ATP + H2O = ADP + phosphate + H(+)</text>
        <dbReference type="Rhea" id="RHEA:13065"/>
        <dbReference type="ChEBI" id="CHEBI:15377"/>
        <dbReference type="ChEBI" id="CHEBI:15378"/>
        <dbReference type="ChEBI" id="CHEBI:30616"/>
        <dbReference type="ChEBI" id="CHEBI:43474"/>
        <dbReference type="ChEBI" id="CHEBI:456216"/>
        <dbReference type="EC" id="5.6.2.4"/>
    </reaction>
</comment>
<dbReference type="EC" id="5.6.2.4" evidence="7"/>
<reference evidence="12" key="1">
    <citation type="submission" date="2022-07" db="EMBL/GenBank/DDBJ databases">
        <title>Comparative analysis of new lytic phages for the biological control of phytopathogenic Xanthomonas spp.</title>
        <authorList>
            <person name="Domingo-Calap M.L."/>
            <person name="Bernabeu-Gimeno M."/>
            <person name="Aure C.M."/>
            <person name="Marco-Noales E."/>
            <person name="Domingo-Calap P."/>
        </authorList>
    </citation>
    <scope>NUCLEOTIDE SEQUENCE</scope>
</reference>
<evidence type="ECO:0000256" key="5">
    <source>
        <dbReference type="ARBA" id="ARBA00023235"/>
    </source>
</evidence>
<dbReference type="Pfam" id="PF13361">
    <property type="entry name" value="UvrD_C"/>
    <property type="match status" value="1"/>
</dbReference>
<keyword evidence="2 9" id="KW-0378">Hydrolase</keyword>
<evidence type="ECO:0000256" key="2">
    <source>
        <dbReference type="ARBA" id="ARBA00022801"/>
    </source>
</evidence>
<dbReference type="InterPro" id="IPR027417">
    <property type="entry name" value="P-loop_NTPase"/>
</dbReference>
<dbReference type="InterPro" id="IPR014016">
    <property type="entry name" value="UvrD-like_ATP-bd"/>
</dbReference>
<evidence type="ECO:0000313" key="13">
    <source>
        <dbReference type="Proteomes" id="UP001065341"/>
    </source>
</evidence>
<protein>
    <recommendedName>
        <fullName evidence="7">DNA 3'-5' helicase</fullName>
        <ecNumber evidence="7">5.6.2.4</ecNumber>
    </recommendedName>
</protein>
<evidence type="ECO:0000313" key="12">
    <source>
        <dbReference type="EMBL" id="UUW40306.1"/>
    </source>
</evidence>
<evidence type="ECO:0000256" key="10">
    <source>
        <dbReference type="SAM" id="MobiDB-lite"/>
    </source>
</evidence>
<dbReference type="InterPro" id="IPR014017">
    <property type="entry name" value="DNA_helicase_UvrD-like_C"/>
</dbReference>
<sequence>MAQLNFDASTVKPFNPPTDIEDQPRDTSRKWSPLQHDIFNFVEHGQGNAIVEAVAGSGKSTTIVEALKRVTGSSIFLAFNKSIAEELKARGVNARTFHSLTYGPVTQARGVRTVDTDKLRRLCDAKLKGEDAAIYGSFISKLVGLGRQVGIGCLVPDLPQTWMDICIHHDLEPDHDLADLGRAIELASELLQHSNESSMVDFDDLLYLAVKDGISLPKFDFIFVDEAQDTNAIQRALLRKIMRKGARIVAVGDPAQAIYGFRGADSESLNLIAQEFDAVRLPLSITYRCPTSVVKYAQQWVSHIQAAPGAREGEVLELGRDWNMTTFKANDLVVCRKTAPLMTLAFKFLRARVPVMVMGREIGAGLKSLINKMNARSLEHLEQKLESYRDREVEKALAKKDDAKVEAIEDRISCITCLIDSMPETERTIPALLNTIDSLFADKKNAVVLATIHKSKGLEADRVFWLGRNECPAKWARQDWQKQQEINLCYVAATRAKQALYTIEARA</sequence>
<evidence type="ECO:0000256" key="7">
    <source>
        <dbReference type="ARBA" id="ARBA00034808"/>
    </source>
</evidence>
<dbReference type="EMBL" id="ON911540">
    <property type="protein sequence ID" value="UUW40306.1"/>
    <property type="molecule type" value="Genomic_DNA"/>
</dbReference>
<dbReference type="GO" id="GO:0005524">
    <property type="term" value="F:ATP binding"/>
    <property type="evidence" value="ECO:0007669"/>
    <property type="project" value="UniProtKB-UniRule"/>
</dbReference>
<evidence type="ECO:0000256" key="8">
    <source>
        <dbReference type="ARBA" id="ARBA00048988"/>
    </source>
</evidence>
<keyword evidence="5" id="KW-0413">Isomerase</keyword>
<evidence type="ECO:0000256" key="1">
    <source>
        <dbReference type="ARBA" id="ARBA00022741"/>
    </source>
</evidence>
<keyword evidence="3 9" id="KW-0347">Helicase</keyword>
<evidence type="ECO:0000256" key="6">
    <source>
        <dbReference type="ARBA" id="ARBA00034617"/>
    </source>
</evidence>
<dbReference type="GO" id="GO:0000725">
    <property type="term" value="P:recombinational repair"/>
    <property type="evidence" value="ECO:0007669"/>
    <property type="project" value="TreeGrafter"/>
</dbReference>
<accession>A0A976SG76</accession>
<comment type="catalytic activity">
    <reaction evidence="6">
        <text>Couples ATP hydrolysis with the unwinding of duplex DNA by translocating in the 3'-5' direction.</text>
        <dbReference type="EC" id="5.6.2.4"/>
    </reaction>
</comment>
<name>A0A976SG76_9CAUD</name>
<dbReference type="Gene3D" id="3.40.50.300">
    <property type="entry name" value="P-loop containing nucleotide triphosphate hydrolases"/>
    <property type="match status" value="2"/>
</dbReference>
<dbReference type="GO" id="GO:0003677">
    <property type="term" value="F:DNA binding"/>
    <property type="evidence" value="ECO:0007669"/>
    <property type="project" value="InterPro"/>
</dbReference>
<dbReference type="PANTHER" id="PTHR11070:SF2">
    <property type="entry name" value="ATP-DEPENDENT DNA HELICASE SRS2"/>
    <property type="match status" value="1"/>
</dbReference>
<evidence type="ECO:0000256" key="9">
    <source>
        <dbReference type="PROSITE-ProRule" id="PRU00560"/>
    </source>
</evidence>
<dbReference type="SUPFAM" id="SSF52540">
    <property type="entry name" value="P-loop containing nucleoside triphosphate hydrolases"/>
    <property type="match status" value="1"/>
</dbReference>
<organism evidence="12 13">
    <name type="scientific">Xanthomonas phage vB_Xar_IVIA-DoCa3</name>
    <dbReference type="NCBI Taxonomy" id="2968248"/>
    <lineage>
        <taxon>Viruses</taxon>
        <taxon>Duplodnaviria</taxon>
        <taxon>Heunggongvirae</taxon>
        <taxon>Uroviricota</taxon>
        <taxon>Caudoviricetes</taxon>
        <taxon>Queuovirinae</taxon>
        <taxon>Nipunavirus</taxon>
        <taxon>Nipunavirus Doca3</taxon>
    </lineage>
</organism>
<dbReference type="GO" id="GO:0016787">
    <property type="term" value="F:hydrolase activity"/>
    <property type="evidence" value="ECO:0007669"/>
    <property type="project" value="UniProtKB-UniRule"/>
</dbReference>
<keyword evidence="13" id="KW-1185">Reference proteome</keyword>
<evidence type="ECO:0000259" key="11">
    <source>
        <dbReference type="PROSITE" id="PS51198"/>
    </source>
</evidence>
<proteinExistence type="predicted"/>
<keyword evidence="4 9" id="KW-0067">ATP-binding</keyword>
<gene>
    <name evidence="12" type="ORF">IVIADoCa3_67</name>
</gene>
<feature type="domain" description="UvrD-like helicase ATP-binding" evidence="11">
    <location>
        <begin position="32"/>
        <end position="290"/>
    </location>
</feature>
<dbReference type="GO" id="GO:0043138">
    <property type="term" value="F:3'-5' DNA helicase activity"/>
    <property type="evidence" value="ECO:0007669"/>
    <property type="project" value="UniProtKB-EC"/>
</dbReference>
<keyword evidence="1 9" id="KW-0547">Nucleotide-binding</keyword>
<evidence type="ECO:0000256" key="4">
    <source>
        <dbReference type="ARBA" id="ARBA00022840"/>
    </source>
</evidence>
<dbReference type="InterPro" id="IPR000212">
    <property type="entry name" value="DNA_helicase_UvrD/REP"/>
</dbReference>
<dbReference type="PANTHER" id="PTHR11070">
    <property type="entry name" value="UVRD / RECB / PCRA DNA HELICASE FAMILY MEMBER"/>
    <property type="match status" value="1"/>
</dbReference>
<feature type="region of interest" description="Disordered" evidence="10">
    <location>
        <begin position="1"/>
        <end position="29"/>
    </location>
</feature>
<dbReference type="Proteomes" id="UP001065341">
    <property type="component" value="Segment"/>
</dbReference>
<feature type="binding site" evidence="9">
    <location>
        <begin position="53"/>
        <end position="60"/>
    </location>
    <ligand>
        <name>ATP</name>
        <dbReference type="ChEBI" id="CHEBI:30616"/>
    </ligand>
</feature>
<evidence type="ECO:0000256" key="3">
    <source>
        <dbReference type="ARBA" id="ARBA00022806"/>
    </source>
</evidence>
<dbReference type="Pfam" id="PF00580">
    <property type="entry name" value="UvrD-helicase"/>
    <property type="match status" value="1"/>
</dbReference>
<dbReference type="PROSITE" id="PS51198">
    <property type="entry name" value="UVRD_HELICASE_ATP_BIND"/>
    <property type="match status" value="1"/>
</dbReference>